<keyword evidence="7" id="KW-0449">Lipoprotein</keyword>
<protein>
    <recommendedName>
        <fullName evidence="10">Palmitoyltransferase</fullName>
        <ecNumber evidence="10">2.3.1.225</ecNumber>
    </recommendedName>
</protein>
<evidence type="ECO:0000256" key="4">
    <source>
        <dbReference type="ARBA" id="ARBA00022989"/>
    </source>
</evidence>
<dbReference type="InterPro" id="IPR001594">
    <property type="entry name" value="Palmitoyltrfase_DHHC"/>
</dbReference>
<proteinExistence type="inferred from homology"/>
<name>A0A9W6Z715_9STRA</name>
<evidence type="ECO:0000259" key="12">
    <source>
        <dbReference type="Pfam" id="PF01529"/>
    </source>
</evidence>
<comment type="catalytic activity">
    <reaction evidence="9 10">
        <text>L-cysteinyl-[protein] + hexadecanoyl-CoA = S-hexadecanoyl-L-cysteinyl-[protein] + CoA</text>
        <dbReference type="Rhea" id="RHEA:36683"/>
        <dbReference type="Rhea" id="RHEA-COMP:10131"/>
        <dbReference type="Rhea" id="RHEA-COMP:11032"/>
        <dbReference type="ChEBI" id="CHEBI:29950"/>
        <dbReference type="ChEBI" id="CHEBI:57287"/>
        <dbReference type="ChEBI" id="CHEBI:57379"/>
        <dbReference type="ChEBI" id="CHEBI:74151"/>
        <dbReference type="EC" id="2.3.1.225"/>
    </reaction>
</comment>
<organism evidence="13 14">
    <name type="scientific">Triparma retinervis</name>
    <dbReference type="NCBI Taxonomy" id="2557542"/>
    <lineage>
        <taxon>Eukaryota</taxon>
        <taxon>Sar</taxon>
        <taxon>Stramenopiles</taxon>
        <taxon>Ochrophyta</taxon>
        <taxon>Bolidophyceae</taxon>
        <taxon>Parmales</taxon>
        <taxon>Triparmaceae</taxon>
        <taxon>Triparma</taxon>
    </lineage>
</organism>
<dbReference type="Pfam" id="PF01529">
    <property type="entry name" value="DHHC"/>
    <property type="match status" value="1"/>
</dbReference>
<evidence type="ECO:0000256" key="3">
    <source>
        <dbReference type="ARBA" id="ARBA00022692"/>
    </source>
</evidence>
<keyword evidence="5 10" id="KW-0472">Membrane</keyword>
<keyword evidence="8 10" id="KW-0012">Acyltransferase</keyword>
<dbReference type="AlphaFoldDB" id="A0A9W6Z715"/>
<evidence type="ECO:0000256" key="8">
    <source>
        <dbReference type="ARBA" id="ARBA00023315"/>
    </source>
</evidence>
<evidence type="ECO:0000313" key="14">
    <source>
        <dbReference type="Proteomes" id="UP001165082"/>
    </source>
</evidence>
<evidence type="ECO:0000256" key="9">
    <source>
        <dbReference type="ARBA" id="ARBA00048048"/>
    </source>
</evidence>
<reference evidence="13" key="1">
    <citation type="submission" date="2022-07" db="EMBL/GenBank/DDBJ databases">
        <title>Genome analysis of Parmales, a sister group of diatoms, reveals the evolutionary specialization of diatoms from phago-mixotrophs to photoautotrophs.</title>
        <authorList>
            <person name="Ban H."/>
            <person name="Sato S."/>
            <person name="Yoshikawa S."/>
            <person name="Kazumasa Y."/>
            <person name="Nakamura Y."/>
            <person name="Ichinomiya M."/>
            <person name="Saitoh K."/>
            <person name="Sato N."/>
            <person name="Blanc-Mathieu R."/>
            <person name="Endo H."/>
            <person name="Kuwata A."/>
            <person name="Ogata H."/>
        </authorList>
    </citation>
    <scope>NUCLEOTIDE SEQUENCE</scope>
</reference>
<dbReference type="PANTHER" id="PTHR22883:SF43">
    <property type="entry name" value="PALMITOYLTRANSFERASE APP"/>
    <property type="match status" value="1"/>
</dbReference>
<keyword evidence="4 10" id="KW-1133">Transmembrane helix</keyword>
<evidence type="ECO:0000313" key="13">
    <source>
        <dbReference type="EMBL" id="GMH48524.1"/>
    </source>
</evidence>
<feature type="region of interest" description="Disordered" evidence="11">
    <location>
        <begin position="1"/>
        <end position="73"/>
    </location>
</feature>
<keyword evidence="3 10" id="KW-0812">Transmembrane</keyword>
<dbReference type="GO" id="GO:0006612">
    <property type="term" value="P:protein targeting to membrane"/>
    <property type="evidence" value="ECO:0007669"/>
    <property type="project" value="TreeGrafter"/>
</dbReference>
<evidence type="ECO:0000256" key="11">
    <source>
        <dbReference type="SAM" id="MobiDB-lite"/>
    </source>
</evidence>
<dbReference type="GO" id="GO:0005794">
    <property type="term" value="C:Golgi apparatus"/>
    <property type="evidence" value="ECO:0007669"/>
    <property type="project" value="TreeGrafter"/>
</dbReference>
<dbReference type="OrthoDB" id="9909019at2759"/>
<keyword evidence="14" id="KW-1185">Reference proteome</keyword>
<feature type="domain" description="Palmitoyltransferase DHHC" evidence="12">
    <location>
        <begin position="185"/>
        <end position="330"/>
    </location>
</feature>
<dbReference type="InterPro" id="IPR039859">
    <property type="entry name" value="PFA4/ZDH16/20/ERF2-like"/>
</dbReference>
<comment type="subcellular location">
    <subcellularLocation>
        <location evidence="1">Endomembrane system</location>
        <topology evidence="1">Multi-pass membrane protein</topology>
    </subcellularLocation>
</comment>
<dbReference type="PROSITE" id="PS50216">
    <property type="entry name" value="DHHC"/>
    <property type="match status" value="1"/>
</dbReference>
<sequence>MISERTSDISSASPPPAPQPRRPSNSLKPRPPSLSRPPKAPIPSRHSREQPTSVGSSSSYSRRSTHSSGTAGLITYDPSLPRYLQWKGRQKFYNGGRVMFGPNVRQFLLTLMLTAASWGAFLSMVPEKIPKTGWAEGGWEVYVGSVVLFSSMVVFLLLTATSDPGIIPRKSASSLVSSMPLELKERMNYCPTCHIVKPPRTKHCRQSDCCIRRFDHHCPWTGNSVGEGNYRLFMGFITSVFLGTTFCLGLTAAAFMEDLGLGWWGGADGTSDDVDGSGADGGSEGRDWVLEIGAPLLMIWYCLVEVLVGALLAFHLYLISVGLTTNEWLRGEKDGGGRDRSSCPANCWAVWTARGARGTMLLPMHMPPGMEDEERDLEAAEEAVDKLQIELRPLG</sequence>
<dbReference type="EC" id="2.3.1.225" evidence="10"/>
<dbReference type="PANTHER" id="PTHR22883">
    <property type="entry name" value="ZINC FINGER DHHC DOMAIN CONTAINING PROTEIN"/>
    <property type="match status" value="1"/>
</dbReference>
<evidence type="ECO:0000256" key="7">
    <source>
        <dbReference type="ARBA" id="ARBA00023288"/>
    </source>
</evidence>
<evidence type="ECO:0000256" key="1">
    <source>
        <dbReference type="ARBA" id="ARBA00004127"/>
    </source>
</evidence>
<evidence type="ECO:0000256" key="5">
    <source>
        <dbReference type="ARBA" id="ARBA00023136"/>
    </source>
</evidence>
<comment type="caution">
    <text evidence="13">The sequence shown here is derived from an EMBL/GenBank/DDBJ whole genome shotgun (WGS) entry which is preliminary data.</text>
</comment>
<keyword evidence="2 10" id="KW-0808">Transferase</keyword>
<accession>A0A9W6Z715</accession>
<evidence type="ECO:0000256" key="2">
    <source>
        <dbReference type="ARBA" id="ARBA00022679"/>
    </source>
</evidence>
<feature type="transmembrane region" description="Helical" evidence="10">
    <location>
        <begin position="232"/>
        <end position="256"/>
    </location>
</feature>
<comment type="domain">
    <text evidence="10">The DHHC domain is required for palmitoyltransferase activity.</text>
</comment>
<gene>
    <name evidence="13" type="ORF">TrRE_jg13636</name>
</gene>
<evidence type="ECO:0000256" key="10">
    <source>
        <dbReference type="RuleBase" id="RU079119"/>
    </source>
</evidence>
<comment type="similarity">
    <text evidence="10">Belongs to the DHHC palmitoyltransferase family.</text>
</comment>
<feature type="transmembrane region" description="Helical" evidence="10">
    <location>
        <begin position="107"/>
        <end position="126"/>
    </location>
</feature>
<dbReference type="GO" id="GO:0019706">
    <property type="term" value="F:protein-cysteine S-palmitoyltransferase activity"/>
    <property type="evidence" value="ECO:0007669"/>
    <property type="project" value="UniProtKB-EC"/>
</dbReference>
<dbReference type="EMBL" id="BRXZ01001876">
    <property type="protein sequence ID" value="GMH48524.1"/>
    <property type="molecule type" value="Genomic_DNA"/>
</dbReference>
<feature type="compositionally biased region" description="Low complexity" evidence="11">
    <location>
        <begin position="52"/>
        <end position="70"/>
    </location>
</feature>
<dbReference type="GO" id="GO:0005783">
    <property type="term" value="C:endoplasmic reticulum"/>
    <property type="evidence" value="ECO:0007669"/>
    <property type="project" value="TreeGrafter"/>
</dbReference>
<evidence type="ECO:0000256" key="6">
    <source>
        <dbReference type="ARBA" id="ARBA00023139"/>
    </source>
</evidence>
<feature type="transmembrane region" description="Helical" evidence="10">
    <location>
        <begin position="298"/>
        <end position="323"/>
    </location>
</feature>
<keyword evidence="6" id="KW-0564">Palmitate</keyword>
<dbReference type="Proteomes" id="UP001165082">
    <property type="component" value="Unassembled WGS sequence"/>
</dbReference>
<feature type="transmembrane region" description="Helical" evidence="10">
    <location>
        <begin position="141"/>
        <end position="160"/>
    </location>
</feature>
<feature type="compositionally biased region" description="Pro residues" evidence="11">
    <location>
        <begin position="29"/>
        <end position="41"/>
    </location>
</feature>